<reference evidence="5 6" key="1">
    <citation type="submission" date="2024-03" db="EMBL/GenBank/DDBJ databases">
        <title>Novel species of the genus Variovorax.</title>
        <authorList>
            <person name="Liu Q."/>
            <person name="Xin Y.-H."/>
        </authorList>
    </citation>
    <scope>NUCLEOTIDE SEQUENCE [LARGE SCALE GENOMIC DNA]</scope>
    <source>
        <strain evidence="5 6">KACC 18900</strain>
    </source>
</reference>
<keyword evidence="3" id="KW-0732">Signal</keyword>
<dbReference type="InterPro" id="IPR013783">
    <property type="entry name" value="Ig-like_fold"/>
</dbReference>
<dbReference type="PANTHER" id="PTHR23303">
    <property type="entry name" value="CARBOXYPEPTIDASE REGULATORY REGION-CONTAINING"/>
    <property type="match status" value="1"/>
</dbReference>
<evidence type="ECO:0000256" key="2">
    <source>
        <dbReference type="ARBA" id="ARBA00022525"/>
    </source>
</evidence>
<evidence type="ECO:0000259" key="4">
    <source>
        <dbReference type="Pfam" id="PF17210"/>
    </source>
</evidence>
<organism evidence="5 6">
    <name type="scientific">Variovorax rhizosphaerae</name>
    <dbReference type="NCBI Taxonomy" id="1836200"/>
    <lineage>
        <taxon>Bacteria</taxon>
        <taxon>Pseudomonadati</taxon>
        <taxon>Pseudomonadota</taxon>
        <taxon>Betaproteobacteria</taxon>
        <taxon>Burkholderiales</taxon>
        <taxon>Comamonadaceae</taxon>
        <taxon>Variovorax</taxon>
    </lineage>
</organism>
<feature type="domain" description="SD-repeat containing protein B" evidence="4">
    <location>
        <begin position="284"/>
        <end position="398"/>
    </location>
</feature>
<name>A0ABU8WWZ1_9BURK</name>
<keyword evidence="6" id="KW-1185">Reference proteome</keyword>
<dbReference type="Proteomes" id="UP001385892">
    <property type="component" value="Unassembled WGS sequence"/>
</dbReference>
<feature type="domain" description="SD-repeat containing protein B" evidence="4">
    <location>
        <begin position="404"/>
        <end position="515"/>
    </location>
</feature>
<gene>
    <name evidence="5" type="ORF">WKW82_32685</name>
</gene>
<keyword evidence="2" id="KW-0964">Secreted</keyword>
<feature type="domain" description="SD-repeat containing protein B" evidence="4">
    <location>
        <begin position="638"/>
        <end position="755"/>
    </location>
</feature>
<evidence type="ECO:0000256" key="1">
    <source>
        <dbReference type="ARBA" id="ARBA00004613"/>
    </source>
</evidence>
<evidence type="ECO:0000256" key="3">
    <source>
        <dbReference type="ARBA" id="ARBA00022729"/>
    </source>
</evidence>
<dbReference type="EMBL" id="JBBKZT010000023">
    <property type="protein sequence ID" value="MEJ8851434.1"/>
    <property type="molecule type" value="Genomic_DNA"/>
</dbReference>
<comment type="caution">
    <text evidence="5">The sequence shown here is derived from an EMBL/GenBank/DDBJ whole genome shotgun (WGS) entry which is preliminary data.</text>
</comment>
<dbReference type="PANTHER" id="PTHR23303:SF15">
    <property type="entry name" value="COLOSSIN-A"/>
    <property type="match status" value="1"/>
</dbReference>
<dbReference type="Pfam" id="PF17210">
    <property type="entry name" value="SdrD_B"/>
    <property type="match status" value="5"/>
</dbReference>
<accession>A0ABU8WWZ1</accession>
<dbReference type="InterPro" id="IPR051417">
    <property type="entry name" value="SDr/BOS_complex"/>
</dbReference>
<protein>
    <submittedName>
        <fullName evidence="5">SdrD B-like domain-containing protein</fullName>
    </submittedName>
</protein>
<feature type="domain" description="SD-repeat containing protein B" evidence="4">
    <location>
        <begin position="519"/>
        <end position="632"/>
    </location>
</feature>
<dbReference type="InterPro" id="IPR033764">
    <property type="entry name" value="Sdr_B"/>
</dbReference>
<evidence type="ECO:0000313" key="5">
    <source>
        <dbReference type="EMBL" id="MEJ8851434.1"/>
    </source>
</evidence>
<dbReference type="Gene3D" id="2.60.40.10">
    <property type="entry name" value="Immunoglobulins"/>
    <property type="match status" value="5"/>
</dbReference>
<feature type="domain" description="SD-repeat containing protein B" evidence="4">
    <location>
        <begin position="160"/>
        <end position="280"/>
    </location>
</feature>
<comment type="subcellular location">
    <subcellularLocation>
        <location evidence="1">Secreted</location>
    </subcellularLocation>
</comment>
<sequence>MATAYFASPIVISKPASPGNDSYYDVLFNAASPLGPSGTVLDAWCIQPQVRLDYNSGFVYSGFGYPGFEVAADNGFEQSGAINWLLNHYRGGTSGYSAESVQETIWQLITGDYSVPNGLVDMAKSHNDFVADAGQIIAVVIDPVRGEIHDQNLIVETRAAKLGDRVWADSNANGIQDAGESGISGATVQLVRDANGDGQFIGANEVLGTTTTDANGSYSFKGLTPGLSYQVRFVNPAGYDAASPRQVDGNAASGTNSDGLLSSVIKLAAGEYNATVDSGFYKYASIGDKVWVDTNGNGVQDAGEAGKAGVTVQVYTAVNGAPGTLVGTQTTDANGGYNFTGLKPGDYIVKFTSPDGSTLTTANVGGNDATDSDAGANGLTGVYTLTSGEVNTTVDAGFKPLATASIGDRAWIDANANGLQDAGEAGLGGVTVTLYKGGNAIGSQTTDVNGNYLFNNLTAGNDYWVRFTGLSGYVVTAANAGASNIDSNIDQWGYNTAGVFSLADGEKNLTIDAGFYKNASIGDRVWTDTNGNGVQDAGEAGKAGVTVQVYTSVNGAPGTLVGTQTTDANGGYNFTGLKPGDYVVKFTSPDGSTLTTANVGNDATDSDAGANGLTGVYTLTSGQTNTTVDAGFKPLNNAAIGDRVWLDANNNGQQDAGEVGLAGVTVKLLDSTGAVIATQVSNASGNYLFNNLAAGTYSVKFMVPDDYRFVGYNVGNDASDSDANPYGDANTPTYGNTGQYTLAAGEQNLTVDAGLVRVGSAQLGDRVWVDANANVNVRASPFLRMDP</sequence>
<dbReference type="SUPFAM" id="SSF117074">
    <property type="entry name" value="Hypothetical protein PA1324"/>
    <property type="match status" value="6"/>
</dbReference>
<dbReference type="RefSeq" id="WP_340347071.1">
    <property type="nucleotide sequence ID" value="NZ_JBBKZT010000023.1"/>
</dbReference>
<evidence type="ECO:0000313" key="6">
    <source>
        <dbReference type="Proteomes" id="UP001385892"/>
    </source>
</evidence>
<proteinExistence type="predicted"/>